<dbReference type="RefSeq" id="XP_009229178.1">
    <property type="nucleotide sequence ID" value="XM_009230914.1"/>
</dbReference>
<dbReference type="Proteomes" id="UP000006039">
    <property type="component" value="Unassembled WGS sequence"/>
</dbReference>
<evidence type="ECO:0000313" key="4">
    <source>
        <dbReference type="EnsemblFungi" id="EJT69393"/>
    </source>
</evidence>
<dbReference type="STRING" id="644352.J3PHN2"/>
<sequence length="428" mass="47157">MGVSPHPTVHARRKRSEDDDDGDDQETTPIPATRAEPRQLAPIPLRLQQAASAYSSSTTSQSRTSSRTSTRSRATSPVKRTVNLEFLSKPVHFEEPGDDLDAQLTDDAARELLSHITRITRWKTEFLPAEACDIIRANVPDGKNWPSQWFRPKGDQNKDEDEDGEKKLAAQIQFAALSEIVFETKASIKRIRHELAWNNAVHWPLLKLATRSVSGWGGGGVICEPTMSAGIANMWLPGMANSQAQEQNGVAGGKMVDYVLTLDLHNRRPSDAPLREAIVRLVRDQPPDVQSVNQTNYHPLVFNPIGVSIETKCNTGAAEGNVQLGIWTAAWHQRVQNLVKSPVNIALPLLLCHEHAWKLYFACDRGHEIEIIGPITIGSTDTLDSAYSLFAVLVEICKWVEGPYRTWWETILGVAKDSSGGPGGDSGA</sequence>
<reference evidence="3" key="2">
    <citation type="submission" date="2010-07" db="EMBL/GenBank/DDBJ databases">
        <authorList>
            <consortium name="The Broad Institute Genome Sequencing Platform"/>
            <consortium name="Broad Institute Genome Sequencing Center for Infectious Disease"/>
            <person name="Ma L.-J."/>
            <person name="Dead R."/>
            <person name="Young S."/>
            <person name="Zeng Q."/>
            <person name="Koehrsen M."/>
            <person name="Alvarado L."/>
            <person name="Berlin A."/>
            <person name="Chapman S.B."/>
            <person name="Chen Z."/>
            <person name="Freedman E."/>
            <person name="Gellesch M."/>
            <person name="Goldberg J."/>
            <person name="Griggs A."/>
            <person name="Gujja S."/>
            <person name="Heilman E.R."/>
            <person name="Heiman D."/>
            <person name="Hepburn T."/>
            <person name="Howarth C."/>
            <person name="Jen D."/>
            <person name="Larson L."/>
            <person name="Mehta T."/>
            <person name="Neiman D."/>
            <person name="Pearson M."/>
            <person name="Roberts A."/>
            <person name="Saif S."/>
            <person name="Shea T."/>
            <person name="Shenoy N."/>
            <person name="Sisk P."/>
            <person name="Stolte C."/>
            <person name="Sykes S."/>
            <person name="Walk T."/>
            <person name="White J."/>
            <person name="Yandava C."/>
            <person name="Haas B."/>
            <person name="Nusbaum C."/>
            <person name="Birren B."/>
        </authorList>
    </citation>
    <scope>NUCLEOTIDE SEQUENCE</scope>
    <source>
        <strain evidence="3">R3-111a-1</strain>
    </source>
</reference>
<feature type="domain" description="PD-(D/E)XK nuclease-like" evidence="2">
    <location>
        <begin position="149"/>
        <end position="405"/>
    </location>
</feature>
<evidence type="ECO:0000313" key="3">
    <source>
        <dbReference type="EMBL" id="EJT69393.1"/>
    </source>
</evidence>
<dbReference type="EMBL" id="GL385404">
    <property type="protein sequence ID" value="EJT69393.1"/>
    <property type="molecule type" value="Genomic_DNA"/>
</dbReference>
<dbReference type="AlphaFoldDB" id="J3PHN2"/>
<reference evidence="4" key="4">
    <citation type="journal article" date="2015" name="G3 (Bethesda)">
        <title>Genome sequences of three phytopathogenic species of the Magnaporthaceae family of fungi.</title>
        <authorList>
            <person name="Okagaki L.H."/>
            <person name="Nunes C.C."/>
            <person name="Sailsbery J."/>
            <person name="Clay B."/>
            <person name="Brown D."/>
            <person name="John T."/>
            <person name="Oh Y."/>
            <person name="Young N."/>
            <person name="Fitzgerald M."/>
            <person name="Haas B.J."/>
            <person name="Zeng Q."/>
            <person name="Young S."/>
            <person name="Adiconis X."/>
            <person name="Fan L."/>
            <person name="Levin J.Z."/>
            <person name="Mitchell T.K."/>
            <person name="Okubara P.A."/>
            <person name="Farman M.L."/>
            <person name="Kohn L.M."/>
            <person name="Birren B."/>
            <person name="Ma L.-J."/>
            <person name="Dean R.A."/>
        </authorList>
    </citation>
    <scope>NUCLEOTIDE SEQUENCE</scope>
    <source>
        <strain evidence="4">R3-111a-1</strain>
    </source>
</reference>
<dbReference type="HOGENOM" id="CLU_027219_5_1_1"/>
<protein>
    <recommendedName>
        <fullName evidence="2">PD-(D/E)XK nuclease-like domain-containing protein</fullName>
    </recommendedName>
</protein>
<feature type="region of interest" description="Disordered" evidence="1">
    <location>
        <begin position="1"/>
        <end position="77"/>
    </location>
</feature>
<organism evidence="3">
    <name type="scientific">Gaeumannomyces tritici (strain R3-111a-1)</name>
    <name type="common">Wheat and barley take-all root rot fungus</name>
    <name type="synonym">Gaeumannomyces graminis var. tritici</name>
    <dbReference type="NCBI Taxonomy" id="644352"/>
    <lineage>
        <taxon>Eukaryota</taxon>
        <taxon>Fungi</taxon>
        <taxon>Dikarya</taxon>
        <taxon>Ascomycota</taxon>
        <taxon>Pezizomycotina</taxon>
        <taxon>Sordariomycetes</taxon>
        <taxon>Sordariomycetidae</taxon>
        <taxon>Magnaporthales</taxon>
        <taxon>Magnaporthaceae</taxon>
        <taxon>Gaeumannomyces</taxon>
    </lineage>
</organism>
<dbReference type="eggNOG" id="ENOG502SSXD">
    <property type="taxonomic scope" value="Eukaryota"/>
</dbReference>
<reference evidence="3" key="3">
    <citation type="submission" date="2010-09" db="EMBL/GenBank/DDBJ databases">
        <title>Annotation of Gaeumannomyces graminis var. tritici R3-111a-1.</title>
        <authorList>
            <consortium name="The Broad Institute Genome Sequencing Platform"/>
            <person name="Ma L.-J."/>
            <person name="Dead R."/>
            <person name="Young S.K."/>
            <person name="Zeng Q."/>
            <person name="Gargeya S."/>
            <person name="Fitzgerald M."/>
            <person name="Haas B."/>
            <person name="Abouelleil A."/>
            <person name="Alvarado L."/>
            <person name="Arachchi H.M."/>
            <person name="Berlin A."/>
            <person name="Brown A."/>
            <person name="Chapman S.B."/>
            <person name="Chen Z."/>
            <person name="Dunbar C."/>
            <person name="Freedman E."/>
            <person name="Gearin G."/>
            <person name="Gellesch M."/>
            <person name="Goldberg J."/>
            <person name="Griggs A."/>
            <person name="Gujja S."/>
            <person name="Heiman D."/>
            <person name="Howarth C."/>
            <person name="Larson L."/>
            <person name="Lui A."/>
            <person name="MacDonald P.J.P."/>
            <person name="Mehta T."/>
            <person name="Montmayeur A."/>
            <person name="Murphy C."/>
            <person name="Neiman D."/>
            <person name="Pearson M."/>
            <person name="Priest M."/>
            <person name="Roberts A."/>
            <person name="Saif S."/>
            <person name="Shea T."/>
            <person name="Shenoy N."/>
            <person name="Sisk P."/>
            <person name="Stolte C."/>
            <person name="Sykes S."/>
            <person name="Yandava C."/>
            <person name="Wortman J."/>
            <person name="Nusbaum C."/>
            <person name="Birren B."/>
        </authorList>
    </citation>
    <scope>NUCLEOTIDE SEQUENCE</scope>
    <source>
        <strain evidence="3">R3-111a-1</strain>
    </source>
</reference>
<dbReference type="VEuPathDB" id="FungiDB:GGTG_13012"/>
<dbReference type="OrthoDB" id="5244165at2759"/>
<keyword evidence="5" id="KW-1185">Reference proteome</keyword>
<name>J3PHN2_GAET3</name>
<evidence type="ECO:0000256" key="1">
    <source>
        <dbReference type="SAM" id="MobiDB-lite"/>
    </source>
</evidence>
<evidence type="ECO:0000259" key="2">
    <source>
        <dbReference type="Pfam" id="PF20516"/>
    </source>
</evidence>
<reference evidence="5" key="1">
    <citation type="submission" date="2010-07" db="EMBL/GenBank/DDBJ databases">
        <title>The genome sequence of Gaeumannomyces graminis var. tritici strain R3-111a-1.</title>
        <authorList>
            <consortium name="The Broad Institute Genome Sequencing Platform"/>
            <person name="Ma L.-J."/>
            <person name="Dead R."/>
            <person name="Young S."/>
            <person name="Zeng Q."/>
            <person name="Koehrsen M."/>
            <person name="Alvarado L."/>
            <person name="Berlin A."/>
            <person name="Chapman S.B."/>
            <person name="Chen Z."/>
            <person name="Freedman E."/>
            <person name="Gellesch M."/>
            <person name="Goldberg J."/>
            <person name="Griggs A."/>
            <person name="Gujja S."/>
            <person name="Heilman E.R."/>
            <person name="Heiman D."/>
            <person name="Hepburn T."/>
            <person name="Howarth C."/>
            <person name="Jen D."/>
            <person name="Larson L."/>
            <person name="Mehta T."/>
            <person name="Neiman D."/>
            <person name="Pearson M."/>
            <person name="Roberts A."/>
            <person name="Saif S."/>
            <person name="Shea T."/>
            <person name="Shenoy N."/>
            <person name="Sisk P."/>
            <person name="Stolte C."/>
            <person name="Sykes S."/>
            <person name="Walk T."/>
            <person name="White J."/>
            <person name="Yandava C."/>
            <person name="Haas B."/>
            <person name="Nusbaum C."/>
            <person name="Birren B."/>
        </authorList>
    </citation>
    <scope>NUCLEOTIDE SEQUENCE [LARGE SCALE GENOMIC DNA]</scope>
    <source>
        <strain evidence="5">R3-111a-1</strain>
    </source>
</reference>
<proteinExistence type="predicted"/>
<dbReference type="Pfam" id="PF20516">
    <property type="entry name" value="PDDEXK_12"/>
    <property type="match status" value="1"/>
</dbReference>
<dbReference type="InterPro" id="IPR046797">
    <property type="entry name" value="PDDEXK_12"/>
</dbReference>
<evidence type="ECO:0000313" key="5">
    <source>
        <dbReference type="Proteomes" id="UP000006039"/>
    </source>
</evidence>
<feature type="compositionally biased region" description="Low complexity" evidence="1">
    <location>
        <begin position="48"/>
        <end position="76"/>
    </location>
</feature>
<accession>J3PHN2</accession>
<dbReference type="GeneID" id="20353470"/>
<dbReference type="EnsemblFungi" id="EJT69393">
    <property type="protein sequence ID" value="EJT69393"/>
    <property type="gene ID" value="GGTG_13012"/>
</dbReference>
<gene>
    <name evidence="4" type="primary">20353470</name>
    <name evidence="3" type="ORF">GGTG_13012</name>
</gene>
<reference evidence="4" key="5">
    <citation type="submission" date="2018-04" db="UniProtKB">
        <authorList>
            <consortium name="EnsemblFungi"/>
        </authorList>
    </citation>
    <scope>IDENTIFICATION</scope>
    <source>
        <strain evidence="4">R3-111a-1</strain>
    </source>
</reference>